<evidence type="ECO:0000313" key="1">
    <source>
        <dbReference type="EMBL" id="QEG33525.1"/>
    </source>
</evidence>
<protein>
    <submittedName>
        <fullName evidence="1">Uncharacterized protein</fullName>
    </submittedName>
</protein>
<sequence>MTNPFEVHAKGWFSIIKDLRTALLGLWQGTN</sequence>
<proteinExistence type="predicted"/>
<reference evidence="1 2" key="1">
    <citation type="submission" date="2019-08" db="EMBL/GenBank/DDBJ databases">
        <title>Deep-cultivation of Planctomycetes and their phenomic and genomic characterization uncovers novel biology.</title>
        <authorList>
            <person name="Wiegand S."/>
            <person name="Jogler M."/>
            <person name="Boedeker C."/>
            <person name="Pinto D."/>
            <person name="Vollmers J."/>
            <person name="Rivas-Marin E."/>
            <person name="Kohn T."/>
            <person name="Peeters S.H."/>
            <person name="Heuer A."/>
            <person name="Rast P."/>
            <person name="Oberbeckmann S."/>
            <person name="Bunk B."/>
            <person name="Jeske O."/>
            <person name="Meyerdierks A."/>
            <person name="Storesund J.E."/>
            <person name="Kallscheuer N."/>
            <person name="Luecker S."/>
            <person name="Lage O.M."/>
            <person name="Pohl T."/>
            <person name="Merkel B.J."/>
            <person name="Hornburger P."/>
            <person name="Mueller R.-W."/>
            <person name="Bruemmer F."/>
            <person name="Labrenz M."/>
            <person name="Spormann A.M."/>
            <person name="Op den Camp H."/>
            <person name="Overmann J."/>
            <person name="Amann R."/>
            <person name="Jetten M.S.M."/>
            <person name="Mascher T."/>
            <person name="Medema M.H."/>
            <person name="Devos D.P."/>
            <person name="Kaster A.-K."/>
            <person name="Ovreas L."/>
            <person name="Rohde M."/>
            <person name="Galperin M.Y."/>
            <person name="Jogler C."/>
        </authorList>
    </citation>
    <scope>NUCLEOTIDE SEQUENCE [LARGE SCALE GENOMIC DNA]</scope>
    <source>
        <strain evidence="1 2">Pr1d</strain>
    </source>
</reference>
<name>A0A5B9Q7H8_9BACT</name>
<keyword evidence="2" id="KW-1185">Reference proteome</keyword>
<gene>
    <name evidence="1" type="ORF">Pr1d_07890</name>
</gene>
<dbReference type="Proteomes" id="UP000323917">
    <property type="component" value="Chromosome"/>
</dbReference>
<accession>A0A5B9Q7H8</accession>
<dbReference type="KEGG" id="bgok:Pr1d_07890"/>
<dbReference type="EMBL" id="CP042913">
    <property type="protein sequence ID" value="QEG33525.1"/>
    <property type="molecule type" value="Genomic_DNA"/>
</dbReference>
<organism evidence="1 2">
    <name type="scientific">Bythopirellula goksoeyrii</name>
    <dbReference type="NCBI Taxonomy" id="1400387"/>
    <lineage>
        <taxon>Bacteria</taxon>
        <taxon>Pseudomonadati</taxon>
        <taxon>Planctomycetota</taxon>
        <taxon>Planctomycetia</taxon>
        <taxon>Pirellulales</taxon>
        <taxon>Lacipirellulaceae</taxon>
        <taxon>Bythopirellula</taxon>
    </lineage>
</organism>
<evidence type="ECO:0000313" key="2">
    <source>
        <dbReference type="Proteomes" id="UP000323917"/>
    </source>
</evidence>
<dbReference type="AlphaFoldDB" id="A0A5B9Q7H8"/>